<feature type="compositionally biased region" description="Low complexity" evidence="1">
    <location>
        <begin position="163"/>
        <end position="172"/>
    </location>
</feature>
<protein>
    <recommendedName>
        <fullName evidence="2">DUF1023 domain-containing protein</fullName>
    </recommendedName>
</protein>
<sequence>MSYTDPESLYGRLASGDVSRIAAAADPITGAISAVGRAGESVINGGKTAVSSWVGDSAAKFTARAELSSNATKAVRDRLGAGVDIVQAASRAYGQMRGAADQAISVWRSRPPGLDEQQTRQLANQVNAALDRVKTGYDNVLRSYAGALTKIPPGFEESARTDGGWSRAAQRAGGAGGPLPPVPPPGTDPKAVAAWWNSLSEDQKKALRDTKYQELGQLRGLPAEVLDEANRKRIPEDQARFKQQREQLEQQLADRARELGVDPKSAEGQRALRNDPQGSQLMSQYDEAARREKNSGDAVKALQDATALGQANGKQPYVLYWSPDGAGAKEGALAVSYGNPDTAKNLAVCVPGTTSTLTSFSQSQAAQLSAAMGPDGAAIQWLGYDAPEFAIGQVNDPAQAQEGAAILAKDVEGYRTANPGAHVTVIGHSYGSTVVGYSAMDNGLKADDIAFVGSPGVGASNVDQLSAGRGHVYVGGTEHDPVVQGTSGDWFTKDGSSTGPYDSSFGAQTFGTASDAKVDHAHSAYFDKNSESLDNLAKIATGRGDEISSQRWQDSPTPVEVPGSDLPVAGPIIDWGVNTGKEVADMGEDLWTGGGRVVEDVSNGNWGGAAGHAWETTKEVGSDAVDVVADTVGNAVELGRDVVEGGVGIVKGVGSTIGSWF</sequence>
<dbReference type="SUPFAM" id="SSF53474">
    <property type="entry name" value="alpha/beta-Hydrolases"/>
    <property type="match status" value="1"/>
</dbReference>
<dbReference type="Proteomes" id="UP000093053">
    <property type="component" value="Chromosome"/>
</dbReference>
<name>A0A1B2HI10_9PSEU</name>
<dbReference type="AlphaFoldDB" id="A0A1B2HI10"/>
<organism evidence="3 4">
    <name type="scientific">Lentzea guizhouensis</name>
    <dbReference type="NCBI Taxonomy" id="1586287"/>
    <lineage>
        <taxon>Bacteria</taxon>
        <taxon>Bacillati</taxon>
        <taxon>Actinomycetota</taxon>
        <taxon>Actinomycetes</taxon>
        <taxon>Pseudonocardiales</taxon>
        <taxon>Pseudonocardiaceae</taxon>
        <taxon>Lentzea</taxon>
    </lineage>
</organism>
<feature type="region of interest" description="Disordered" evidence="1">
    <location>
        <begin position="260"/>
        <end position="280"/>
    </location>
</feature>
<feature type="compositionally biased region" description="Pro residues" evidence="1">
    <location>
        <begin position="178"/>
        <end position="187"/>
    </location>
</feature>
<evidence type="ECO:0000256" key="1">
    <source>
        <dbReference type="SAM" id="MobiDB-lite"/>
    </source>
</evidence>
<feature type="domain" description="DUF1023" evidence="2">
    <location>
        <begin position="328"/>
        <end position="483"/>
    </location>
</feature>
<keyword evidence="4" id="KW-1185">Reference proteome</keyword>
<dbReference type="Pfam" id="PF06259">
    <property type="entry name" value="Abhydrolase_8"/>
    <property type="match status" value="1"/>
</dbReference>
<gene>
    <name evidence="3" type="ORF">BBK82_15990</name>
</gene>
<feature type="region of interest" description="Disordered" evidence="1">
    <location>
        <begin position="155"/>
        <end position="187"/>
    </location>
</feature>
<dbReference type="ESTHER" id="9pseu-a0a1b2hi10">
    <property type="family name" value="Duf_1023"/>
</dbReference>
<dbReference type="InterPro" id="IPR010427">
    <property type="entry name" value="DUF1023"/>
</dbReference>
<dbReference type="STRING" id="1586287.BBK82_15990"/>
<dbReference type="EMBL" id="CP016793">
    <property type="protein sequence ID" value="ANZ37337.1"/>
    <property type="molecule type" value="Genomic_DNA"/>
</dbReference>
<dbReference type="Gene3D" id="3.40.50.1820">
    <property type="entry name" value="alpha/beta hydrolase"/>
    <property type="match status" value="1"/>
</dbReference>
<dbReference type="InterPro" id="IPR029058">
    <property type="entry name" value="AB_hydrolase_fold"/>
</dbReference>
<reference evidence="3 4" key="1">
    <citation type="submission" date="2016-07" db="EMBL/GenBank/DDBJ databases">
        <title>Complete genome sequence of the Lentzea guizhouensis DHS C013.</title>
        <authorList>
            <person name="Cao C."/>
        </authorList>
    </citation>
    <scope>NUCLEOTIDE SEQUENCE [LARGE SCALE GENOMIC DNA]</scope>
    <source>
        <strain evidence="3 4">DHS C013</strain>
    </source>
</reference>
<evidence type="ECO:0000259" key="2">
    <source>
        <dbReference type="Pfam" id="PF06259"/>
    </source>
</evidence>
<evidence type="ECO:0000313" key="4">
    <source>
        <dbReference type="Proteomes" id="UP000093053"/>
    </source>
</evidence>
<dbReference type="OrthoDB" id="5969911at2"/>
<proteinExistence type="predicted"/>
<accession>A0A1B2HI10</accession>
<dbReference type="RefSeq" id="WP_065915730.1">
    <property type="nucleotide sequence ID" value="NZ_CP016793.1"/>
</dbReference>
<dbReference type="KEGG" id="led:BBK82_15990"/>
<feature type="region of interest" description="Disordered" evidence="1">
    <location>
        <begin position="544"/>
        <end position="567"/>
    </location>
</feature>
<feature type="compositionally biased region" description="Basic and acidic residues" evidence="1">
    <location>
        <begin position="260"/>
        <end position="273"/>
    </location>
</feature>
<evidence type="ECO:0000313" key="3">
    <source>
        <dbReference type="EMBL" id="ANZ37337.1"/>
    </source>
</evidence>